<keyword evidence="3" id="KW-0378">Hydrolase</keyword>
<dbReference type="InterPro" id="IPR042266">
    <property type="entry name" value="PPPDE_sf"/>
</dbReference>
<dbReference type="PROSITE" id="PS51858">
    <property type="entry name" value="PPPDE"/>
    <property type="match status" value="1"/>
</dbReference>
<dbReference type="EMBL" id="CM029053">
    <property type="protein sequence ID" value="KAG2548519.1"/>
    <property type="molecule type" value="Genomic_DNA"/>
</dbReference>
<evidence type="ECO:0000256" key="3">
    <source>
        <dbReference type="ARBA" id="ARBA00022801"/>
    </source>
</evidence>
<dbReference type="PANTHER" id="PTHR12378:SF7">
    <property type="entry name" value="DESUMOYLATING ISOPEPTIDASE 1"/>
    <property type="match status" value="1"/>
</dbReference>
<evidence type="ECO:0000256" key="4">
    <source>
        <dbReference type="SAM" id="MobiDB-lite"/>
    </source>
</evidence>
<dbReference type="GO" id="GO:0008233">
    <property type="term" value="F:peptidase activity"/>
    <property type="evidence" value="ECO:0007669"/>
    <property type="project" value="UniProtKB-KW"/>
</dbReference>
<dbReference type="InterPro" id="IPR008580">
    <property type="entry name" value="PPPDE_dom"/>
</dbReference>
<keyword evidence="2" id="KW-0645">Protease</keyword>
<organism evidence="6 7">
    <name type="scientific">Panicum virgatum</name>
    <name type="common">Blackwell switchgrass</name>
    <dbReference type="NCBI Taxonomy" id="38727"/>
    <lineage>
        <taxon>Eukaryota</taxon>
        <taxon>Viridiplantae</taxon>
        <taxon>Streptophyta</taxon>
        <taxon>Embryophyta</taxon>
        <taxon>Tracheophyta</taxon>
        <taxon>Spermatophyta</taxon>
        <taxon>Magnoliopsida</taxon>
        <taxon>Liliopsida</taxon>
        <taxon>Poales</taxon>
        <taxon>Poaceae</taxon>
        <taxon>PACMAD clade</taxon>
        <taxon>Panicoideae</taxon>
        <taxon>Panicodae</taxon>
        <taxon>Paniceae</taxon>
        <taxon>Panicinae</taxon>
        <taxon>Panicum</taxon>
        <taxon>Panicum sect. Hiantes</taxon>
    </lineage>
</organism>
<feature type="domain" description="PPPDE" evidence="5">
    <location>
        <begin position="105"/>
        <end position="245"/>
    </location>
</feature>
<dbReference type="Proteomes" id="UP000823388">
    <property type="component" value="Chromosome 9K"/>
</dbReference>
<evidence type="ECO:0000313" key="7">
    <source>
        <dbReference type="Proteomes" id="UP000823388"/>
    </source>
</evidence>
<evidence type="ECO:0000313" key="6">
    <source>
        <dbReference type="EMBL" id="KAG2548519.1"/>
    </source>
</evidence>
<accession>A0A8T0NJQ3</accession>
<comment type="similarity">
    <text evidence="1">Belongs to the DeSI family.</text>
</comment>
<dbReference type="AlphaFoldDB" id="A0A8T0NJQ3"/>
<proteinExistence type="inferred from homology"/>
<evidence type="ECO:0000256" key="1">
    <source>
        <dbReference type="ARBA" id="ARBA00008140"/>
    </source>
</evidence>
<evidence type="ECO:0000259" key="5">
    <source>
        <dbReference type="PROSITE" id="PS51858"/>
    </source>
</evidence>
<name>A0A8T0NJQ3_PANVG</name>
<keyword evidence="7" id="KW-1185">Reference proteome</keyword>
<dbReference type="Gene3D" id="3.90.1720.30">
    <property type="entry name" value="PPPDE domains"/>
    <property type="match status" value="1"/>
</dbReference>
<feature type="region of interest" description="Disordered" evidence="4">
    <location>
        <begin position="255"/>
        <end position="388"/>
    </location>
</feature>
<sequence>MVPPSAMGVTTSRKLVGFYTIRTTSQQLRIIPLLMPPLHSTQQILRREEATADGGDSFPFRTPLLGPVSASPSPIKNSSGATIPHVWFGCFVGQARAKKMAEDGYPVKLHIYDLSQGMARQLSATILGKAIEAIWHTGVVVYGREYYFGGGIQEGQPGRTPYGTPIRVEHLGVTHVPREVFEDFLREIGPRYTPATYNLLNHNCNNFSDEAAQFLAGARLPSYILELPKEVMNSPIGALIMPMIQGLETSLRAGAVPQPPQIRPASAPVAAAAAAATQPSANDVEARSPAADEPEAPSANDVVARSPAADEPEAPSANDVEARPVAADKPEAGETPGNGDDGGSTAVPPAVQPAAGAAHAQVSAAPAAVATEAAAAAPPDPLAEAKRRVQEEIKREFAAIMAAGTARAGEAAALSTRRVMERHGLQRAAQRG</sequence>
<feature type="compositionally biased region" description="Low complexity" evidence="4">
    <location>
        <begin position="346"/>
        <end position="377"/>
    </location>
</feature>
<comment type="caution">
    <text evidence="6">The sequence shown here is derived from an EMBL/GenBank/DDBJ whole genome shotgun (WGS) entry which is preliminary data.</text>
</comment>
<reference evidence="6" key="1">
    <citation type="submission" date="2020-05" db="EMBL/GenBank/DDBJ databases">
        <title>WGS assembly of Panicum virgatum.</title>
        <authorList>
            <person name="Lovell J.T."/>
            <person name="Jenkins J."/>
            <person name="Shu S."/>
            <person name="Juenger T.E."/>
            <person name="Schmutz J."/>
        </authorList>
    </citation>
    <scope>NUCLEOTIDE SEQUENCE</scope>
    <source>
        <strain evidence="6">AP13</strain>
    </source>
</reference>
<dbReference type="SMART" id="SM01179">
    <property type="entry name" value="DUF862"/>
    <property type="match status" value="1"/>
</dbReference>
<gene>
    <name evidence="6" type="ORF">PVAP13_9KG188000</name>
</gene>
<dbReference type="GO" id="GO:0006508">
    <property type="term" value="P:proteolysis"/>
    <property type="evidence" value="ECO:0007669"/>
    <property type="project" value="UniProtKB-KW"/>
</dbReference>
<evidence type="ECO:0000256" key="2">
    <source>
        <dbReference type="ARBA" id="ARBA00022670"/>
    </source>
</evidence>
<dbReference type="Pfam" id="PF05903">
    <property type="entry name" value="Peptidase_C97"/>
    <property type="match status" value="1"/>
</dbReference>
<feature type="compositionally biased region" description="Low complexity" evidence="4">
    <location>
        <begin position="264"/>
        <end position="317"/>
    </location>
</feature>
<dbReference type="GO" id="GO:0070646">
    <property type="term" value="P:protein modification by small protein removal"/>
    <property type="evidence" value="ECO:0007669"/>
    <property type="project" value="TreeGrafter"/>
</dbReference>
<feature type="compositionally biased region" description="Basic and acidic residues" evidence="4">
    <location>
        <begin position="320"/>
        <end position="332"/>
    </location>
</feature>
<protein>
    <recommendedName>
        <fullName evidence="5">PPPDE domain-containing protein</fullName>
    </recommendedName>
</protein>
<dbReference type="PANTHER" id="PTHR12378">
    <property type="entry name" value="DESUMOYLATING ISOPEPTIDASE"/>
    <property type="match status" value="1"/>
</dbReference>